<feature type="transmembrane region" description="Helical" evidence="1">
    <location>
        <begin position="63"/>
        <end position="84"/>
    </location>
</feature>
<keyword evidence="1" id="KW-0812">Transmembrane</keyword>
<evidence type="ECO:0000313" key="3">
    <source>
        <dbReference type="Proteomes" id="UP000078348"/>
    </source>
</evidence>
<evidence type="ECO:0000313" key="2">
    <source>
        <dbReference type="EMBL" id="OAO14246.1"/>
    </source>
</evidence>
<feature type="transmembrane region" description="Helical" evidence="1">
    <location>
        <begin position="90"/>
        <end position="107"/>
    </location>
</feature>
<evidence type="ECO:0000256" key="1">
    <source>
        <dbReference type="SAM" id="Phobius"/>
    </source>
</evidence>
<dbReference type="OrthoDB" id="60822at2759"/>
<name>A0A196SD58_BLAHN</name>
<proteinExistence type="predicted"/>
<protein>
    <submittedName>
        <fullName evidence="2">Uncharacterized protein</fullName>
    </submittedName>
</protein>
<sequence>MKGKNDENATVVVRAFDGNATRDRYARIRDALKEAYPELSGTIGFEAIPAPAYHATVLNTIRALAVLIVVFTLLPMPSSTAVSFVKENRFTILLGFYLLYRAVINWFETEIFDLYYKDTLLFSKREKYCFPTAEEAVALVGRALQKEK</sequence>
<dbReference type="EMBL" id="LXWW01000272">
    <property type="protein sequence ID" value="OAO14246.1"/>
    <property type="molecule type" value="Genomic_DNA"/>
</dbReference>
<keyword evidence="1" id="KW-1133">Transmembrane helix</keyword>
<dbReference type="AlphaFoldDB" id="A0A196SD58"/>
<organism evidence="2 3">
    <name type="scientific">Blastocystis sp. subtype 1 (strain ATCC 50177 / NandII)</name>
    <dbReference type="NCBI Taxonomy" id="478820"/>
    <lineage>
        <taxon>Eukaryota</taxon>
        <taxon>Sar</taxon>
        <taxon>Stramenopiles</taxon>
        <taxon>Bigyra</taxon>
        <taxon>Opalozoa</taxon>
        <taxon>Opalinata</taxon>
        <taxon>Blastocystidae</taxon>
        <taxon>Blastocystis</taxon>
    </lineage>
</organism>
<dbReference type="Proteomes" id="UP000078348">
    <property type="component" value="Unassembled WGS sequence"/>
</dbReference>
<keyword evidence="3" id="KW-1185">Reference proteome</keyword>
<gene>
    <name evidence="2" type="ORF">AV274_4047</name>
</gene>
<accession>A0A196SD58</accession>
<comment type="caution">
    <text evidence="2">The sequence shown here is derived from an EMBL/GenBank/DDBJ whole genome shotgun (WGS) entry which is preliminary data.</text>
</comment>
<reference evidence="2 3" key="1">
    <citation type="submission" date="2016-05" db="EMBL/GenBank/DDBJ databases">
        <title>Nuclear genome of Blastocystis sp. subtype 1 NandII.</title>
        <authorList>
            <person name="Gentekaki E."/>
            <person name="Curtis B."/>
            <person name="Stairs C."/>
            <person name="Eme L."/>
            <person name="Herman E."/>
            <person name="Klimes V."/>
            <person name="Arias M.C."/>
            <person name="Elias M."/>
            <person name="Hilliou F."/>
            <person name="Klute M."/>
            <person name="Malik S.-B."/>
            <person name="Pightling A."/>
            <person name="Rachubinski R."/>
            <person name="Salas D."/>
            <person name="Schlacht A."/>
            <person name="Suga H."/>
            <person name="Archibald J."/>
            <person name="Ball S.G."/>
            <person name="Clark G."/>
            <person name="Dacks J."/>
            <person name="Van Der Giezen M."/>
            <person name="Tsaousis A."/>
            <person name="Roger A."/>
        </authorList>
    </citation>
    <scope>NUCLEOTIDE SEQUENCE [LARGE SCALE GENOMIC DNA]</scope>
    <source>
        <strain evidence="3">ATCC 50177 / NandII</strain>
    </source>
</reference>
<keyword evidence="1" id="KW-0472">Membrane</keyword>